<comment type="caution">
    <text evidence="1">The sequence shown here is derived from an EMBL/GenBank/DDBJ whole genome shotgun (WGS) entry which is preliminary data.</text>
</comment>
<accession>A0A9D1QPC7</accession>
<evidence type="ECO:0000313" key="2">
    <source>
        <dbReference type="Proteomes" id="UP000886878"/>
    </source>
</evidence>
<sequence length="89" mass="10499">MKIKEPTLEDFKNYLIISVVKDILTIDKKGPDESLTQFQKSKTYKLIKHMGNKYDEVGPDYFYDLYKNELKFGEPITSDTIYLKKNNLI</sequence>
<reference evidence="1" key="1">
    <citation type="journal article" date="2021" name="PeerJ">
        <title>Extensive microbial diversity within the chicken gut microbiome revealed by metagenomics and culture.</title>
        <authorList>
            <person name="Gilroy R."/>
            <person name="Ravi A."/>
            <person name="Getino M."/>
            <person name="Pursley I."/>
            <person name="Horton D.L."/>
            <person name="Alikhan N.F."/>
            <person name="Baker D."/>
            <person name="Gharbi K."/>
            <person name="Hall N."/>
            <person name="Watson M."/>
            <person name="Adriaenssens E.M."/>
            <person name="Foster-Nyarko E."/>
            <person name="Jarju S."/>
            <person name="Secka A."/>
            <person name="Antonio M."/>
            <person name="Oren A."/>
            <person name="Chaudhuri R.R."/>
            <person name="La Ragione R."/>
            <person name="Hildebrand F."/>
            <person name="Pallen M.J."/>
        </authorList>
    </citation>
    <scope>NUCLEOTIDE SEQUENCE</scope>
    <source>
        <strain evidence="1">ChiHejej3B27-2180</strain>
    </source>
</reference>
<gene>
    <name evidence="1" type="ORF">H9876_02730</name>
</gene>
<proteinExistence type="predicted"/>
<evidence type="ECO:0000313" key="1">
    <source>
        <dbReference type="EMBL" id="HIW70283.1"/>
    </source>
</evidence>
<dbReference type="Proteomes" id="UP000886878">
    <property type="component" value="Unassembled WGS sequence"/>
</dbReference>
<dbReference type="AlphaFoldDB" id="A0A9D1QPC7"/>
<protein>
    <submittedName>
        <fullName evidence="1">Uncharacterized protein</fullName>
    </submittedName>
</protein>
<reference evidence="1" key="2">
    <citation type="submission" date="2021-04" db="EMBL/GenBank/DDBJ databases">
        <authorList>
            <person name="Gilroy R."/>
        </authorList>
    </citation>
    <scope>NUCLEOTIDE SEQUENCE</scope>
    <source>
        <strain evidence="1">ChiHejej3B27-2180</strain>
    </source>
</reference>
<name>A0A9D1QPC7_9LACO</name>
<dbReference type="EMBL" id="DXGK01000052">
    <property type="protein sequence ID" value="HIW70283.1"/>
    <property type="molecule type" value="Genomic_DNA"/>
</dbReference>
<organism evidence="1 2">
    <name type="scientific">Candidatus Limosilactobacillus merdipullorum</name>
    <dbReference type="NCBI Taxonomy" id="2838653"/>
    <lineage>
        <taxon>Bacteria</taxon>
        <taxon>Bacillati</taxon>
        <taxon>Bacillota</taxon>
        <taxon>Bacilli</taxon>
        <taxon>Lactobacillales</taxon>
        <taxon>Lactobacillaceae</taxon>
        <taxon>Limosilactobacillus</taxon>
    </lineage>
</organism>